<dbReference type="GO" id="GO:0008616">
    <property type="term" value="P:tRNA queuosine(34) biosynthetic process"/>
    <property type="evidence" value="ECO:0007669"/>
    <property type="project" value="UniProtKB-UniRule"/>
</dbReference>
<feature type="binding site" evidence="8">
    <location>
        <position position="45"/>
    </location>
    <ligand>
        <name>Mg(2+)</name>
        <dbReference type="ChEBI" id="CHEBI:18420"/>
    </ligand>
</feature>
<dbReference type="EMBL" id="CP002683">
    <property type="protein sequence ID" value="AEH44772.1"/>
    <property type="molecule type" value="Genomic_DNA"/>
</dbReference>
<dbReference type="PANTHER" id="PTHR42836:SF1">
    <property type="entry name" value="7-CARBOXY-7-DEAZAGUANINE SYNTHASE"/>
    <property type="match status" value="1"/>
</dbReference>
<dbReference type="HAMAP" id="MF_00917">
    <property type="entry name" value="QueE"/>
    <property type="match status" value="1"/>
</dbReference>
<evidence type="ECO:0000256" key="8">
    <source>
        <dbReference type="HAMAP-Rule" id="MF_00917"/>
    </source>
</evidence>
<dbReference type="GO" id="GO:0051539">
    <property type="term" value="F:4 iron, 4 sulfur cluster binding"/>
    <property type="evidence" value="ECO:0007669"/>
    <property type="project" value="UniProtKB-UniRule"/>
</dbReference>
<gene>
    <name evidence="8" type="primary">queE</name>
    <name evidence="10" type="ordered locus">Thein_0895</name>
</gene>
<comment type="pathway">
    <text evidence="8">Purine metabolism; 7-cyano-7-deazaguanine biosynthesis.</text>
</comment>
<keyword evidence="3 8" id="KW-0479">Metal-binding</keyword>
<comment type="similarity">
    <text evidence="8">Belongs to the radical SAM superfamily. 7-carboxy-7-deazaguanine synthase family.</text>
</comment>
<dbReference type="RefSeq" id="WP_013907515.1">
    <property type="nucleotide sequence ID" value="NC_015681.1"/>
</dbReference>
<dbReference type="HOGENOM" id="CLU_066739_2_0_0"/>
<dbReference type="GO" id="GO:1904047">
    <property type="term" value="F:S-adenosyl-L-methionine binding"/>
    <property type="evidence" value="ECO:0007669"/>
    <property type="project" value="UniProtKB-UniRule"/>
</dbReference>
<keyword evidence="11" id="KW-1185">Reference proteome</keyword>
<dbReference type="OrthoDB" id="9792276at2"/>
<dbReference type="PROSITE" id="PS51918">
    <property type="entry name" value="RADICAL_SAM"/>
    <property type="match status" value="1"/>
</dbReference>
<evidence type="ECO:0000256" key="3">
    <source>
        <dbReference type="ARBA" id="ARBA00022723"/>
    </source>
</evidence>
<dbReference type="UniPathway" id="UPA00391"/>
<keyword evidence="1 8" id="KW-0004">4Fe-4S</keyword>
<feature type="binding site" evidence="8">
    <location>
        <begin position="17"/>
        <end position="19"/>
    </location>
    <ligand>
        <name>substrate</name>
    </ligand>
</feature>
<dbReference type="Gene3D" id="3.20.20.70">
    <property type="entry name" value="Aldolase class I"/>
    <property type="match status" value="1"/>
</dbReference>
<dbReference type="InterPro" id="IPR013785">
    <property type="entry name" value="Aldolase_TIM"/>
</dbReference>
<comment type="cofactor">
    <cofactor evidence="8">
        <name>S-adenosyl-L-methionine</name>
        <dbReference type="ChEBI" id="CHEBI:59789"/>
    </cofactor>
    <text evidence="8">Binds 1 S-adenosyl-L-methionine per subunit.</text>
</comment>
<dbReference type="PANTHER" id="PTHR42836">
    <property type="entry name" value="7-CARBOXY-7-DEAZAGUANINE SYNTHASE"/>
    <property type="match status" value="1"/>
</dbReference>
<evidence type="ECO:0000259" key="9">
    <source>
        <dbReference type="PROSITE" id="PS51918"/>
    </source>
</evidence>
<comment type="caution">
    <text evidence="8">Lacks conserved residue(s) required for the propagation of feature annotation.</text>
</comment>
<feature type="binding site" evidence="8">
    <location>
        <position position="36"/>
    </location>
    <ligand>
        <name>[4Fe-4S] cluster</name>
        <dbReference type="ChEBI" id="CHEBI:49883"/>
        <note>4Fe-4S-S-AdoMet</note>
    </ligand>
</feature>
<reference evidence="11" key="1">
    <citation type="submission" date="2011-04" db="EMBL/GenBank/DDBJ databases">
        <title>The complete genome of Thermodesulfatator indicus DSM 15286.</title>
        <authorList>
            <person name="Lucas S."/>
            <person name="Copeland A."/>
            <person name="Lapidus A."/>
            <person name="Bruce D."/>
            <person name="Goodwin L."/>
            <person name="Pitluck S."/>
            <person name="Peters L."/>
            <person name="Kyrpides N."/>
            <person name="Mavromatis K."/>
            <person name="Pagani I."/>
            <person name="Ivanova N."/>
            <person name="Saunders L."/>
            <person name="Detter J.C."/>
            <person name="Tapia R."/>
            <person name="Han C."/>
            <person name="Land M."/>
            <person name="Hauser L."/>
            <person name="Markowitz V."/>
            <person name="Cheng J.-F."/>
            <person name="Hugenholtz P."/>
            <person name="Woyke T."/>
            <person name="Wu D."/>
            <person name="Spring S."/>
            <person name="Schroeder M."/>
            <person name="Brambilla E."/>
            <person name="Klenk H.-P."/>
            <person name="Eisen J.A."/>
        </authorList>
    </citation>
    <scope>NUCLEOTIDE SEQUENCE [LARGE SCALE GENOMIC DNA]</scope>
    <source>
        <strain evidence="11">DSM 15286 / JCM 11887 / CIR29812</strain>
    </source>
</reference>
<evidence type="ECO:0000256" key="7">
    <source>
        <dbReference type="ARBA" id="ARBA00023239"/>
    </source>
</evidence>
<dbReference type="CDD" id="cd01335">
    <property type="entry name" value="Radical_SAM"/>
    <property type="match status" value="1"/>
</dbReference>
<dbReference type="eggNOG" id="COG0602">
    <property type="taxonomic scope" value="Bacteria"/>
</dbReference>
<comment type="cofactor">
    <cofactor evidence="8">
        <name>[4Fe-4S] cluster</name>
        <dbReference type="ChEBI" id="CHEBI:49883"/>
    </cofactor>
    <text evidence="8">Binds 1 [4Fe-4S] cluster. The cluster is coordinated with 3 cysteines and an exchangeable S-adenosyl-L-methionine.</text>
</comment>
<dbReference type="Pfam" id="PF04055">
    <property type="entry name" value="Radical_SAM"/>
    <property type="match status" value="1"/>
</dbReference>
<comment type="catalytic activity">
    <reaction evidence="8">
        <text>6-carboxy-5,6,7,8-tetrahydropterin + H(+) = 7-carboxy-7-carbaguanine + NH4(+)</text>
        <dbReference type="Rhea" id="RHEA:27974"/>
        <dbReference type="ChEBI" id="CHEBI:15378"/>
        <dbReference type="ChEBI" id="CHEBI:28938"/>
        <dbReference type="ChEBI" id="CHEBI:61032"/>
        <dbReference type="ChEBI" id="CHEBI:61036"/>
        <dbReference type="EC" id="4.3.99.3"/>
    </reaction>
</comment>
<dbReference type="GO" id="GO:0016840">
    <property type="term" value="F:carbon-nitrogen lyase activity"/>
    <property type="evidence" value="ECO:0007669"/>
    <property type="project" value="UniProtKB-UniRule"/>
</dbReference>
<evidence type="ECO:0000256" key="4">
    <source>
        <dbReference type="ARBA" id="ARBA00022842"/>
    </source>
</evidence>
<evidence type="ECO:0000256" key="2">
    <source>
        <dbReference type="ARBA" id="ARBA00022691"/>
    </source>
</evidence>
<feature type="binding site" evidence="8">
    <location>
        <position position="32"/>
    </location>
    <ligand>
        <name>substrate</name>
    </ligand>
</feature>
<dbReference type="STRING" id="667014.Thein_0895"/>
<dbReference type="InParanoid" id="F8ACX8"/>
<keyword evidence="7 8" id="KW-0456">Lyase</keyword>
<dbReference type="GO" id="GO:0000287">
    <property type="term" value="F:magnesium ion binding"/>
    <property type="evidence" value="ECO:0007669"/>
    <property type="project" value="UniProtKB-UniRule"/>
</dbReference>
<name>F8ACX8_THEID</name>
<keyword evidence="2 8" id="KW-0949">S-adenosyl-L-methionine</keyword>
<feature type="binding site" evidence="8">
    <location>
        <position position="40"/>
    </location>
    <ligand>
        <name>[4Fe-4S] cluster</name>
        <dbReference type="ChEBI" id="CHEBI:49883"/>
        <note>4Fe-4S-S-AdoMet</note>
    </ligand>
</feature>
<comment type="subunit">
    <text evidence="8">Homodimer.</text>
</comment>
<dbReference type="PATRIC" id="fig|667014.3.peg.917"/>
<evidence type="ECO:0000256" key="1">
    <source>
        <dbReference type="ARBA" id="ARBA00022485"/>
    </source>
</evidence>
<evidence type="ECO:0000256" key="6">
    <source>
        <dbReference type="ARBA" id="ARBA00023014"/>
    </source>
</evidence>
<evidence type="ECO:0000313" key="10">
    <source>
        <dbReference type="EMBL" id="AEH44772.1"/>
    </source>
</evidence>
<feature type="binding site" evidence="8">
    <location>
        <position position="77"/>
    </location>
    <ligand>
        <name>substrate</name>
    </ligand>
</feature>
<dbReference type="SFLD" id="SFLDS00029">
    <property type="entry name" value="Radical_SAM"/>
    <property type="match status" value="1"/>
</dbReference>
<keyword evidence="5 8" id="KW-0408">Iron</keyword>
<dbReference type="SUPFAM" id="SSF102114">
    <property type="entry name" value="Radical SAM enzymes"/>
    <property type="match status" value="1"/>
</dbReference>
<feature type="binding site" evidence="8">
    <location>
        <position position="79"/>
    </location>
    <ligand>
        <name>S-adenosyl-L-methionine</name>
        <dbReference type="ChEBI" id="CHEBI:59789"/>
    </ligand>
</feature>
<comment type="cofactor">
    <cofactor evidence="8">
        <name>Mg(2+)</name>
        <dbReference type="ChEBI" id="CHEBI:18420"/>
    </cofactor>
</comment>
<keyword evidence="6 8" id="KW-0411">Iron-sulfur</keyword>
<evidence type="ECO:0000313" key="11">
    <source>
        <dbReference type="Proteomes" id="UP000006793"/>
    </source>
</evidence>
<proteinExistence type="inferred from homology"/>
<keyword evidence="4 8" id="KW-0460">Magnesium</keyword>
<dbReference type="InterPro" id="IPR024924">
    <property type="entry name" value="7-CO-7-deazaguanine_synth-like"/>
</dbReference>
<sequence>MPERDLILDIAEIFVSLQGESTYVGLPTFFVRLAGCNLQCQWCDTVYAQQPQKNFISLSEILDRWQRGGKLKVVQITGGEPLLQENVYPLMKAFLDKGATVLLETNGSMPLERVPREVVKIMDIKPPSSEMNAYMRFENLAYLDRKDQVKFVIADREDYKWAKNVMTKFYLPVYTQVLFSPVWQRLEPRELAEWIIKDKLPVRFQLQLHKILWGEKRGV</sequence>
<accession>F8ACX8</accession>
<feature type="binding site" evidence="8">
    <location>
        <begin position="42"/>
        <end position="44"/>
    </location>
    <ligand>
        <name>S-adenosyl-L-methionine</name>
        <dbReference type="ChEBI" id="CHEBI:59789"/>
    </ligand>
</feature>
<feature type="binding site" evidence="8">
    <location>
        <position position="43"/>
    </location>
    <ligand>
        <name>[4Fe-4S] cluster</name>
        <dbReference type="ChEBI" id="CHEBI:49883"/>
        <note>4Fe-4S-S-AdoMet</note>
    </ligand>
</feature>
<dbReference type="Proteomes" id="UP000006793">
    <property type="component" value="Chromosome"/>
</dbReference>
<evidence type="ECO:0000256" key="5">
    <source>
        <dbReference type="ARBA" id="ARBA00023004"/>
    </source>
</evidence>
<dbReference type="FunCoup" id="F8ACX8">
    <property type="interactions" value="108"/>
</dbReference>
<reference evidence="10 11" key="2">
    <citation type="journal article" date="2012" name="Stand. Genomic Sci.">
        <title>Complete genome sequence of the thermophilic sulfate-reducing ocean bacterium Thermodesulfatator indicus type strain (CIR29812(T)).</title>
        <authorList>
            <person name="Anderson I."/>
            <person name="Saunders E."/>
            <person name="Lapidus A."/>
            <person name="Nolan M."/>
            <person name="Lucas S."/>
            <person name="Tice H."/>
            <person name="Del Rio T.G."/>
            <person name="Cheng J.F."/>
            <person name="Han C."/>
            <person name="Tapia R."/>
            <person name="Goodwin L.A."/>
            <person name="Pitluck S."/>
            <person name="Liolios K."/>
            <person name="Mavromatis K."/>
            <person name="Pagani I."/>
            <person name="Ivanova N."/>
            <person name="Mikhailova N."/>
            <person name="Pati A."/>
            <person name="Chen A."/>
            <person name="Palaniappan K."/>
            <person name="Land M."/>
            <person name="Hauser L."/>
            <person name="Jeffries C.D."/>
            <person name="Chang Y.J."/>
            <person name="Brambilla E.M."/>
            <person name="Rohde M."/>
            <person name="Spring S."/>
            <person name="Goker M."/>
            <person name="Detter J.C."/>
            <person name="Woyke T."/>
            <person name="Bristow J."/>
            <person name="Eisen J.A."/>
            <person name="Markowitz V."/>
            <person name="Hugenholtz P."/>
            <person name="Kyrpides N.C."/>
            <person name="Klenk H.P."/>
        </authorList>
    </citation>
    <scope>NUCLEOTIDE SEQUENCE [LARGE SCALE GENOMIC DNA]</scope>
    <source>
        <strain evidence="11">DSM 15286 / JCM 11887 / CIR29812</strain>
    </source>
</reference>
<dbReference type="EC" id="4.3.99.3" evidence="8"/>
<dbReference type="PIRSF" id="PIRSF000370">
    <property type="entry name" value="QueE"/>
    <property type="match status" value="1"/>
</dbReference>
<dbReference type="AlphaFoldDB" id="F8ACX8"/>
<keyword evidence="8" id="KW-0671">Queuosine biosynthesis</keyword>
<organism evidence="10 11">
    <name type="scientific">Thermodesulfatator indicus (strain DSM 15286 / JCM 11887 / CIR29812)</name>
    <dbReference type="NCBI Taxonomy" id="667014"/>
    <lineage>
        <taxon>Bacteria</taxon>
        <taxon>Pseudomonadati</taxon>
        <taxon>Thermodesulfobacteriota</taxon>
        <taxon>Thermodesulfobacteria</taxon>
        <taxon>Thermodesulfobacteriales</taxon>
        <taxon>Thermodesulfatatoraceae</taxon>
        <taxon>Thermodesulfatator</taxon>
    </lineage>
</organism>
<dbReference type="InterPro" id="IPR007197">
    <property type="entry name" value="rSAM"/>
</dbReference>
<dbReference type="KEGG" id="tid:Thein_0895"/>
<dbReference type="InterPro" id="IPR058240">
    <property type="entry name" value="rSAM_sf"/>
</dbReference>
<comment type="function">
    <text evidence="8">Catalyzes the complex heterocyclic radical-mediated conversion of 6-carboxy-5,6,7,8-tetrahydropterin (CPH4) to 7-carboxy-7-deazaguanine (CDG), a step common to the biosynthetic pathways of all 7-deazapurine-containing compounds.</text>
</comment>
<feature type="domain" description="Radical SAM core" evidence="9">
    <location>
        <begin position="23"/>
        <end position="215"/>
    </location>
</feature>
<dbReference type="PaxDb" id="667014-Thein_0895"/>
<protein>
    <recommendedName>
        <fullName evidence="8">7-carboxy-7-deazaguanine synthase</fullName>
        <shortName evidence="8">CDG synthase</shortName>
        <ecNumber evidence="8">4.3.99.3</ecNumber>
    </recommendedName>
    <alternativeName>
        <fullName evidence="8">Queuosine biosynthesis protein QueE</fullName>
    </alternativeName>
</protein>